<protein>
    <submittedName>
        <fullName evidence="1">Uncharacterized protein</fullName>
    </submittedName>
</protein>
<sequence length="77" mass="8187">MESRPFSLVLTDCGPVVDQISRGQRGLYATVVLILVAIRALGVALEEHFHAVARAGGYLGGVHPVLSQVDSAVCRRS</sequence>
<proteinExistence type="predicted"/>
<evidence type="ECO:0000313" key="1">
    <source>
        <dbReference type="EMBL" id="GAA2866430.1"/>
    </source>
</evidence>
<organism evidence="1 2">
    <name type="scientific">Streptosporangium fragile</name>
    <dbReference type="NCBI Taxonomy" id="46186"/>
    <lineage>
        <taxon>Bacteria</taxon>
        <taxon>Bacillati</taxon>
        <taxon>Actinomycetota</taxon>
        <taxon>Actinomycetes</taxon>
        <taxon>Streptosporangiales</taxon>
        <taxon>Streptosporangiaceae</taxon>
        <taxon>Streptosporangium</taxon>
    </lineage>
</organism>
<name>A0ABN3VW21_9ACTN</name>
<keyword evidence="2" id="KW-1185">Reference proteome</keyword>
<dbReference type="EMBL" id="BAAAVI010000015">
    <property type="protein sequence ID" value="GAA2866430.1"/>
    <property type="molecule type" value="Genomic_DNA"/>
</dbReference>
<evidence type="ECO:0000313" key="2">
    <source>
        <dbReference type="Proteomes" id="UP001500831"/>
    </source>
</evidence>
<accession>A0ABN3VW21</accession>
<reference evidence="1 2" key="1">
    <citation type="journal article" date="2019" name="Int. J. Syst. Evol. Microbiol.">
        <title>The Global Catalogue of Microorganisms (GCM) 10K type strain sequencing project: providing services to taxonomists for standard genome sequencing and annotation.</title>
        <authorList>
            <consortium name="The Broad Institute Genomics Platform"/>
            <consortium name="The Broad Institute Genome Sequencing Center for Infectious Disease"/>
            <person name="Wu L."/>
            <person name="Ma J."/>
        </authorList>
    </citation>
    <scope>NUCLEOTIDE SEQUENCE [LARGE SCALE GENOMIC DNA]</scope>
    <source>
        <strain evidence="1 2">JCM 6242</strain>
    </source>
</reference>
<gene>
    <name evidence="1" type="ORF">GCM10010517_25920</name>
</gene>
<comment type="caution">
    <text evidence="1">The sequence shown here is derived from an EMBL/GenBank/DDBJ whole genome shotgun (WGS) entry which is preliminary data.</text>
</comment>
<dbReference type="Proteomes" id="UP001500831">
    <property type="component" value="Unassembled WGS sequence"/>
</dbReference>